<dbReference type="OrthoDB" id="423807at2759"/>
<name>A0A8B8AMF5_CRAVI</name>
<dbReference type="Pfam" id="PF00999">
    <property type="entry name" value="Na_H_Exchanger"/>
    <property type="match status" value="1"/>
</dbReference>
<feature type="transmembrane region" description="Helical" evidence="7">
    <location>
        <begin position="327"/>
        <end position="348"/>
    </location>
</feature>
<keyword evidence="3 7" id="KW-0812">Transmembrane</keyword>
<keyword evidence="4 7" id="KW-1133">Transmembrane helix</keyword>
<dbReference type="Proteomes" id="UP000694844">
    <property type="component" value="Chromosome 1"/>
</dbReference>
<dbReference type="InterPro" id="IPR006153">
    <property type="entry name" value="Cation/H_exchanger_TM"/>
</dbReference>
<reference evidence="10" key="2">
    <citation type="submission" date="2025-08" db="UniProtKB">
        <authorList>
            <consortium name="RefSeq"/>
        </authorList>
    </citation>
    <scope>IDENTIFICATION</scope>
    <source>
        <tissue evidence="10">Whole sample</tissue>
    </source>
</reference>
<evidence type="ECO:0000256" key="3">
    <source>
        <dbReference type="ARBA" id="ARBA00022692"/>
    </source>
</evidence>
<protein>
    <submittedName>
        <fullName evidence="10">Sodium/hydrogen exchanger 9B2-like</fullName>
    </submittedName>
</protein>
<evidence type="ECO:0000256" key="2">
    <source>
        <dbReference type="ARBA" id="ARBA00007367"/>
    </source>
</evidence>
<feature type="transmembrane region" description="Helical" evidence="7">
    <location>
        <begin position="446"/>
        <end position="465"/>
    </location>
</feature>
<dbReference type="Gene3D" id="1.20.1530.20">
    <property type="match status" value="1"/>
</dbReference>
<evidence type="ECO:0000313" key="10">
    <source>
        <dbReference type="RefSeq" id="XP_022291254.1"/>
    </source>
</evidence>
<dbReference type="GO" id="GO:0016020">
    <property type="term" value="C:membrane"/>
    <property type="evidence" value="ECO:0007669"/>
    <property type="project" value="UniProtKB-SubCell"/>
</dbReference>
<feature type="region of interest" description="Disordered" evidence="6">
    <location>
        <begin position="24"/>
        <end position="68"/>
    </location>
</feature>
<feature type="transmembrane region" description="Helical" evidence="7">
    <location>
        <begin position="228"/>
        <end position="248"/>
    </location>
</feature>
<feature type="transmembrane region" description="Helical" evidence="7">
    <location>
        <begin position="517"/>
        <end position="538"/>
    </location>
</feature>
<dbReference type="RefSeq" id="XP_022291254.1">
    <property type="nucleotide sequence ID" value="XM_022435546.1"/>
</dbReference>
<accession>A0A8B8AMF5</accession>
<evidence type="ECO:0000313" key="9">
    <source>
        <dbReference type="Proteomes" id="UP000694844"/>
    </source>
</evidence>
<evidence type="ECO:0000256" key="4">
    <source>
        <dbReference type="ARBA" id="ARBA00022989"/>
    </source>
</evidence>
<proteinExistence type="inferred from homology"/>
<evidence type="ECO:0000259" key="8">
    <source>
        <dbReference type="Pfam" id="PF00999"/>
    </source>
</evidence>
<dbReference type="InterPro" id="IPR051843">
    <property type="entry name" value="CPA1_transporter"/>
</dbReference>
<dbReference type="GeneID" id="111102695"/>
<dbReference type="KEGG" id="cvn:111102695"/>
<sequence>MTTNDPPPEYSEVEESFTDVELHDVNTEKTDNGITEDAITAKDTESDVHKPENGQAAENSTPKLKTKTSKRAALKQALRPCLRNQNPLPENPTVCQKIKDMFLLPPHGIVGFILQITIVCLQIWGILAAITGSDALPGGNFFSLLVLFVLCVIGGRLISLVNLPPLLGMLIVGVLMRNVPGLKIVGESIDPKWSGHLRKLALTVILLRAGLGLDIVKLRKLSFAVLRLAFTPCLCEAITVGIVSHFLLGFPWAWSLMLGCILGALSPAVTVPSLVSLQERRYGIAKGIPTMCLAAGGLDNVLCVTGFAVFIGIIFSEGDMAVTIIKGPLGALLGIVYGFGAGIMLWFVPGKDSSNPLFYRGMLLFGSGMIAIFGSSAVSLSGAGPLGCLTTATVAAYRWRLERQPGESDELGGVIALAWLIVQHFLFGLIGAAVDIGNIQPNTAGLGIATLFIGLCVRSAVSISVTIGTGFNIKERIFITLTWLSKATVQAAIGGLALDKALEGNNQEDIRMGTDVLTIAVLAIVICAPVGATCMGIFGPRFLAHGDEEEVRAECTGSVTSTGNSACFNENETQSETRKTQ</sequence>
<evidence type="ECO:0000256" key="7">
    <source>
        <dbReference type="SAM" id="Phobius"/>
    </source>
</evidence>
<dbReference type="AlphaFoldDB" id="A0A8B8AMF5"/>
<feature type="transmembrane region" description="Helical" evidence="7">
    <location>
        <begin position="254"/>
        <end position="275"/>
    </location>
</feature>
<evidence type="ECO:0000256" key="6">
    <source>
        <dbReference type="SAM" id="MobiDB-lite"/>
    </source>
</evidence>
<dbReference type="PANTHER" id="PTHR31102:SF1">
    <property type="entry name" value="CATION_H+ EXCHANGER DOMAIN-CONTAINING PROTEIN"/>
    <property type="match status" value="1"/>
</dbReference>
<keyword evidence="5 7" id="KW-0472">Membrane</keyword>
<dbReference type="InterPro" id="IPR038770">
    <property type="entry name" value="Na+/solute_symporter_sf"/>
</dbReference>
<feature type="transmembrane region" description="Helical" evidence="7">
    <location>
        <begin position="136"/>
        <end position="153"/>
    </location>
</feature>
<feature type="transmembrane region" description="Helical" evidence="7">
    <location>
        <begin position="109"/>
        <end position="130"/>
    </location>
</feature>
<comment type="similarity">
    <text evidence="2">Belongs to the monovalent cation:proton antiporter 1 (CPA1) transporter (TC 2.A.36) family.</text>
</comment>
<feature type="compositionally biased region" description="Basic and acidic residues" evidence="6">
    <location>
        <begin position="39"/>
        <end position="52"/>
    </location>
</feature>
<reference evidence="9" key="1">
    <citation type="submission" date="2024-06" db="UniProtKB">
        <authorList>
            <consortium name="RefSeq"/>
        </authorList>
    </citation>
    <scope>NUCLEOTIDE SEQUENCE [LARGE SCALE GENOMIC DNA]</scope>
</reference>
<feature type="transmembrane region" description="Helical" evidence="7">
    <location>
        <begin position="477"/>
        <end position="497"/>
    </location>
</feature>
<feature type="transmembrane region" description="Helical" evidence="7">
    <location>
        <begin position="411"/>
        <end position="434"/>
    </location>
</feature>
<dbReference type="GO" id="GO:0015297">
    <property type="term" value="F:antiporter activity"/>
    <property type="evidence" value="ECO:0007669"/>
    <property type="project" value="InterPro"/>
</dbReference>
<dbReference type="GO" id="GO:1902600">
    <property type="term" value="P:proton transmembrane transport"/>
    <property type="evidence" value="ECO:0007669"/>
    <property type="project" value="InterPro"/>
</dbReference>
<evidence type="ECO:0000256" key="5">
    <source>
        <dbReference type="ARBA" id="ARBA00023136"/>
    </source>
</evidence>
<keyword evidence="9" id="KW-1185">Reference proteome</keyword>
<feature type="transmembrane region" description="Helical" evidence="7">
    <location>
        <begin position="287"/>
        <end position="315"/>
    </location>
</feature>
<gene>
    <name evidence="10" type="primary">LOC111102695</name>
</gene>
<dbReference type="PANTHER" id="PTHR31102">
    <property type="match status" value="1"/>
</dbReference>
<comment type="subcellular location">
    <subcellularLocation>
        <location evidence="1">Membrane</location>
        <topology evidence="1">Multi-pass membrane protein</topology>
    </subcellularLocation>
</comment>
<organism evidence="9 10">
    <name type="scientific">Crassostrea virginica</name>
    <name type="common">Eastern oyster</name>
    <dbReference type="NCBI Taxonomy" id="6565"/>
    <lineage>
        <taxon>Eukaryota</taxon>
        <taxon>Metazoa</taxon>
        <taxon>Spiralia</taxon>
        <taxon>Lophotrochozoa</taxon>
        <taxon>Mollusca</taxon>
        <taxon>Bivalvia</taxon>
        <taxon>Autobranchia</taxon>
        <taxon>Pteriomorphia</taxon>
        <taxon>Ostreida</taxon>
        <taxon>Ostreoidea</taxon>
        <taxon>Ostreidae</taxon>
        <taxon>Crassostrea</taxon>
    </lineage>
</organism>
<feature type="domain" description="Cation/H+ exchanger transmembrane" evidence="8">
    <location>
        <begin position="150"/>
        <end position="527"/>
    </location>
</feature>
<evidence type="ECO:0000256" key="1">
    <source>
        <dbReference type="ARBA" id="ARBA00004141"/>
    </source>
</evidence>